<feature type="region of interest" description="Disordered" evidence="1">
    <location>
        <begin position="55"/>
        <end position="76"/>
    </location>
</feature>
<comment type="caution">
    <text evidence="2">The sequence shown here is derived from an EMBL/GenBank/DDBJ whole genome shotgun (WGS) entry which is preliminary data.</text>
</comment>
<evidence type="ECO:0000313" key="3">
    <source>
        <dbReference type="Proteomes" id="UP001175226"/>
    </source>
</evidence>
<reference evidence="2" key="1">
    <citation type="submission" date="2023-06" db="EMBL/GenBank/DDBJ databases">
        <authorList>
            <consortium name="Lawrence Berkeley National Laboratory"/>
            <person name="Ahrendt S."/>
            <person name="Sahu N."/>
            <person name="Indic B."/>
            <person name="Wong-Bajracharya J."/>
            <person name="Merenyi Z."/>
            <person name="Ke H.-M."/>
            <person name="Monk M."/>
            <person name="Kocsube S."/>
            <person name="Drula E."/>
            <person name="Lipzen A."/>
            <person name="Balint B."/>
            <person name="Henrissat B."/>
            <person name="Andreopoulos B."/>
            <person name="Martin F.M."/>
            <person name="Harder C.B."/>
            <person name="Rigling D."/>
            <person name="Ford K.L."/>
            <person name="Foster G.D."/>
            <person name="Pangilinan J."/>
            <person name="Papanicolaou A."/>
            <person name="Barry K."/>
            <person name="LaButti K."/>
            <person name="Viragh M."/>
            <person name="Koriabine M."/>
            <person name="Yan M."/>
            <person name="Riley R."/>
            <person name="Champramary S."/>
            <person name="Plett K.L."/>
            <person name="Tsai I.J."/>
            <person name="Slot J."/>
            <person name="Sipos G."/>
            <person name="Plett J."/>
            <person name="Nagy L.G."/>
            <person name="Grigoriev I.V."/>
        </authorList>
    </citation>
    <scope>NUCLEOTIDE SEQUENCE</scope>
    <source>
        <strain evidence="2">FPL87.14</strain>
    </source>
</reference>
<name>A0AA39JP31_9AGAR</name>
<evidence type="ECO:0000256" key="1">
    <source>
        <dbReference type="SAM" id="MobiDB-lite"/>
    </source>
</evidence>
<sequence length="222" mass="23578">MSSILENGGDEKRAPVGVAVEREWGQRLQGWGQNVEHGISSDGIIVGGNGWHHSPSKMGVRRRQHQSETSPSEGEVDIEEWGKGCWASLATMAAFLRETVSIIISGTLENGGEETMAPVRVVVECGWVECFGEVGPSFMGGVSATMAALLGEMEGVIFSGGLENDSVEQLLFVGADIKYRAPSDAALRDSVIMKLEAGSDIISSTLKKGDVETTAPVEEVIA</sequence>
<dbReference type="AlphaFoldDB" id="A0AA39JP31"/>
<keyword evidence="3" id="KW-1185">Reference proteome</keyword>
<accession>A0AA39JP31</accession>
<evidence type="ECO:0000313" key="2">
    <source>
        <dbReference type="EMBL" id="KAK0445256.1"/>
    </source>
</evidence>
<protein>
    <submittedName>
        <fullName evidence="2">Uncharacterized protein</fullName>
    </submittedName>
</protein>
<proteinExistence type="predicted"/>
<dbReference type="EMBL" id="JAUEPT010000017">
    <property type="protein sequence ID" value="KAK0445256.1"/>
    <property type="molecule type" value="Genomic_DNA"/>
</dbReference>
<dbReference type="Proteomes" id="UP001175226">
    <property type="component" value="Unassembled WGS sequence"/>
</dbReference>
<organism evidence="2 3">
    <name type="scientific">Armillaria borealis</name>
    <dbReference type="NCBI Taxonomy" id="47425"/>
    <lineage>
        <taxon>Eukaryota</taxon>
        <taxon>Fungi</taxon>
        <taxon>Dikarya</taxon>
        <taxon>Basidiomycota</taxon>
        <taxon>Agaricomycotina</taxon>
        <taxon>Agaricomycetes</taxon>
        <taxon>Agaricomycetidae</taxon>
        <taxon>Agaricales</taxon>
        <taxon>Marasmiineae</taxon>
        <taxon>Physalacriaceae</taxon>
        <taxon>Armillaria</taxon>
    </lineage>
</organism>
<gene>
    <name evidence="2" type="ORF">EV421DRAFT_1734930</name>
</gene>